<dbReference type="AlphaFoldDB" id="A0A160TKK3"/>
<gene>
    <name evidence="4" type="ORF">MGWOODY_Smn1041</name>
</gene>
<evidence type="ECO:0000256" key="1">
    <source>
        <dbReference type="ARBA" id="ARBA00008911"/>
    </source>
</evidence>
<proteinExistence type="inferred from homology"/>
<dbReference type="GO" id="GO:0009073">
    <property type="term" value="P:aromatic amino acid family biosynthetic process"/>
    <property type="evidence" value="ECO:0007669"/>
    <property type="project" value="InterPro"/>
</dbReference>
<organism evidence="4">
    <name type="scientific">hydrothermal vent metagenome</name>
    <dbReference type="NCBI Taxonomy" id="652676"/>
    <lineage>
        <taxon>unclassified sequences</taxon>
        <taxon>metagenomes</taxon>
        <taxon>ecological metagenomes</taxon>
    </lineage>
</organism>
<dbReference type="EMBL" id="CZQE01000214">
    <property type="protein sequence ID" value="CUS45143.1"/>
    <property type="molecule type" value="Genomic_DNA"/>
</dbReference>
<dbReference type="Pfam" id="PF01474">
    <property type="entry name" value="DAHP_synth_2"/>
    <property type="match status" value="1"/>
</dbReference>
<accession>A0A160TKK3</accession>
<dbReference type="EC" id="2.5.1.54" evidence="2"/>
<evidence type="ECO:0000256" key="2">
    <source>
        <dbReference type="ARBA" id="ARBA00012694"/>
    </source>
</evidence>
<sequence length="470" mass="51642">MGALQFRNHWTKTMAAKWAPDSWTKAEARQLPTYPDTAALDAATETLASFPPLVFAGEARNLTADLARVVEGKAFLLQGGDCAESFAEHSANNIRDTFRVILQMAVVLTYASKLPVVKLGRMAGQFAKPRSADTEVQDGVELPAYRGDIVNDIAFTADGRAPDPQRMIRAYSQSAATLNLLRAFAGGGYANLAQVHRWTHDFMGRSPWAKKFSETADRIGEALEFMAACGISPETVPQLAETHFYTSHEALLLKYEQALTRQDSLTGDWYDTSAHFLWIGDRTRFEGSAHVEYLRGIGNPIGMKCGPSLEPDALLRMLDTLNPARIPGRMTLITRYGHDKIEAGLPKLVRAVLREGHPVVWSCDPMHGNVIKAANGYKTRPFDRILAEVRGFFAVHRAEGSIAGGIHAEMTGQNVTECTGGAVDVTEQSLADRYHTHCDPRLNAGQSLELAFLLAEMLNVEMAERRRAAA</sequence>
<dbReference type="SUPFAM" id="SSF51569">
    <property type="entry name" value="Aldolase"/>
    <property type="match status" value="1"/>
</dbReference>
<evidence type="ECO:0000313" key="4">
    <source>
        <dbReference type="EMBL" id="CUS45143.1"/>
    </source>
</evidence>
<dbReference type="PANTHER" id="PTHR21337:SF0">
    <property type="entry name" value="PHOSPHO-2-DEHYDRO-3-DEOXYHEPTONATE ALDOLASE"/>
    <property type="match status" value="1"/>
</dbReference>
<dbReference type="GO" id="GO:0003849">
    <property type="term" value="F:3-deoxy-7-phosphoheptulonate synthase activity"/>
    <property type="evidence" value="ECO:0007669"/>
    <property type="project" value="UniProtKB-EC"/>
</dbReference>
<reference evidence="4" key="1">
    <citation type="submission" date="2015-10" db="EMBL/GenBank/DDBJ databases">
        <authorList>
            <person name="Gilbert D.G."/>
        </authorList>
    </citation>
    <scope>NUCLEOTIDE SEQUENCE</scope>
</reference>
<dbReference type="NCBIfam" id="TIGR01358">
    <property type="entry name" value="DAHP_synth_II"/>
    <property type="match status" value="1"/>
</dbReference>
<dbReference type="InterPro" id="IPR013785">
    <property type="entry name" value="Aldolase_TIM"/>
</dbReference>
<dbReference type="PANTHER" id="PTHR21337">
    <property type="entry name" value="PHOSPHO-2-DEHYDRO-3-DEOXYHEPTONATE ALDOLASE 1, 2"/>
    <property type="match status" value="1"/>
</dbReference>
<dbReference type="InterPro" id="IPR002480">
    <property type="entry name" value="DAHP_synth_2"/>
</dbReference>
<comment type="similarity">
    <text evidence="1">Belongs to the class-II DAHP synthase family.</text>
</comment>
<evidence type="ECO:0000256" key="3">
    <source>
        <dbReference type="ARBA" id="ARBA00022679"/>
    </source>
</evidence>
<keyword evidence="3 4" id="KW-0808">Transferase</keyword>
<name>A0A160TKK3_9ZZZZ</name>
<protein>
    <recommendedName>
        <fullName evidence="2">3-deoxy-7-phosphoheptulonate synthase</fullName>
        <ecNumber evidence="2">2.5.1.54</ecNumber>
    </recommendedName>
</protein>
<dbReference type="Gene3D" id="3.20.20.70">
    <property type="entry name" value="Aldolase class I"/>
    <property type="match status" value="1"/>
</dbReference>